<evidence type="ECO:0000313" key="3">
    <source>
        <dbReference type="Proteomes" id="UP000614741"/>
    </source>
</evidence>
<feature type="chain" id="PRO_5045906616" evidence="1">
    <location>
        <begin position="33"/>
        <end position="407"/>
    </location>
</feature>
<evidence type="ECO:0000313" key="2">
    <source>
        <dbReference type="EMBL" id="GIG38760.1"/>
    </source>
</evidence>
<feature type="signal peptide" evidence="1">
    <location>
        <begin position="1"/>
        <end position="32"/>
    </location>
</feature>
<dbReference type="RefSeq" id="WP_203670819.1">
    <property type="nucleotide sequence ID" value="NZ_BONP01000002.1"/>
</dbReference>
<comment type="caution">
    <text evidence="2">The sequence shown here is derived from an EMBL/GenBank/DDBJ whole genome shotgun (WGS) entry which is preliminary data.</text>
</comment>
<dbReference type="EMBL" id="BONP01000002">
    <property type="protein sequence ID" value="GIG38760.1"/>
    <property type="molecule type" value="Genomic_DNA"/>
</dbReference>
<reference evidence="2 3" key="1">
    <citation type="submission" date="2021-01" db="EMBL/GenBank/DDBJ databases">
        <title>Whole genome shotgun sequence of Cellulomonas phragmiteti NBRC 110785.</title>
        <authorList>
            <person name="Komaki H."/>
            <person name="Tamura T."/>
        </authorList>
    </citation>
    <scope>NUCLEOTIDE SEQUENCE [LARGE SCALE GENOMIC DNA]</scope>
    <source>
        <strain evidence="2 3">NBRC 110785</strain>
    </source>
</reference>
<name>A0ABQ4DHD9_9CELL</name>
<keyword evidence="1" id="KW-0732">Signal</keyword>
<sequence>MDVSRAGRHHRLLTAAAAVGVGAALLATPAHAGHVGAAAAAHGLPGSVEPVDLQVPGQGAAARRISESGVVVGVSYADDGRMLAFRWQDGEAAVLGDVDADSSAQDVNEPGQVLVQTYLADGSTGALLWQPDGSAVDLAPDVDEVAAGDLDDQGRVALELTDPASGLPHAAVWQDGTLTLLDDQGGHSSIGSVRALNERGDVVGTVTDGDGSRAVVWRDGAVTRLPVPTGATGSYGEAVNERGDVLGVVVDDGRTRAVLWEEGRLRYLAPVDAPRQTFYDLNERGTAVGTLGDRQVGLGAALADRSGVKILPTLGGPSGTAYAVNGRGTVVGTTTTDAGAAYGHATAWVRGRALPLDGWVDDEEPVHSVALDVDEQGRAVGYVQRRGPDGGLLHNMRALLWEVSAGS</sequence>
<protein>
    <submittedName>
        <fullName evidence="2">Uncharacterized protein</fullName>
    </submittedName>
</protein>
<keyword evidence="3" id="KW-1185">Reference proteome</keyword>
<organism evidence="2 3">
    <name type="scientific">Cellulomonas phragmiteti</name>
    <dbReference type="NCBI Taxonomy" id="478780"/>
    <lineage>
        <taxon>Bacteria</taxon>
        <taxon>Bacillati</taxon>
        <taxon>Actinomycetota</taxon>
        <taxon>Actinomycetes</taxon>
        <taxon>Micrococcales</taxon>
        <taxon>Cellulomonadaceae</taxon>
        <taxon>Cellulomonas</taxon>
    </lineage>
</organism>
<accession>A0ABQ4DHD9</accession>
<gene>
    <name evidence="2" type="ORF">Cph01nite_05220</name>
</gene>
<dbReference type="Proteomes" id="UP000614741">
    <property type="component" value="Unassembled WGS sequence"/>
</dbReference>
<proteinExistence type="predicted"/>
<evidence type="ECO:0000256" key="1">
    <source>
        <dbReference type="SAM" id="SignalP"/>
    </source>
</evidence>